<evidence type="ECO:0000313" key="2">
    <source>
        <dbReference type="EMBL" id="NIH82228.1"/>
    </source>
</evidence>
<proteinExistence type="predicted"/>
<dbReference type="InterPro" id="IPR011051">
    <property type="entry name" value="RmlC_Cupin_sf"/>
</dbReference>
<dbReference type="InterPro" id="IPR013096">
    <property type="entry name" value="Cupin_2"/>
</dbReference>
<dbReference type="Gene3D" id="2.60.120.10">
    <property type="entry name" value="Jelly Rolls"/>
    <property type="match status" value="1"/>
</dbReference>
<protein>
    <submittedName>
        <fullName evidence="2">Quercetin dioxygenase-like cupin family protein</fullName>
    </submittedName>
</protein>
<dbReference type="CDD" id="cd02209">
    <property type="entry name" value="cupin_XRE_C"/>
    <property type="match status" value="1"/>
</dbReference>
<keyword evidence="3" id="KW-1185">Reference proteome</keyword>
<evidence type="ECO:0000313" key="3">
    <source>
        <dbReference type="Proteomes" id="UP000754495"/>
    </source>
</evidence>
<dbReference type="Proteomes" id="UP000754495">
    <property type="component" value="Unassembled WGS sequence"/>
</dbReference>
<dbReference type="RefSeq" id="WP_167119156.1">
    <property type="nucleotide sequence ID" value="NZ_JAANOU010000001.1"/>
</dbReference>
<dbReference type="InterPro" id="IPR014710">
    <property type="entry name" value="RmlC-like_jellyroll"/>
</dbReference>
<sequence>MPVATLAEAPRFERAGAVFRPLAVPSRGAVELAVWSLELAPGVTGEEHSVSREEVFVLDSGALEVVLGGETHRLTPGDAMIVPPDTLFRLGNPGAEPARATVCTSAGMVGRVGGTTVVPPWAS</sequence>
<organism evidence="2 3">
    <name type="scientific">Amycolatopsis viridis</name>
    <dbReference type="NCBI Taxonomy" id="185678"/>
    <lineage>
        <taxon>Bacteria</taxon>
        <taxon>Bacillati</taxon>
        <taxon>Actinomycetota</taxon>
        <taxon>Actinomycetes</taxon>
        <taxon>Pseudonocardiales</taxon>
        <taxon>Pseudonocardiaceae</taxon>
        <taxon>Amycolatopsis</taxon>
    </lineage>
</organism>
<feature type="domain" description="Cupin type-2" evidence="1">
    <location>
        <begin position="37"/>
        <end position="101"/>
    </location>
</feature>
<accession>A0ABX0T0G9</accession>
<comment type="caution">
    <text evidence="2">The sequence shown here is derived from an EMBL/GenBank/DDBJ whole genome shotgun (WGS) entry which is preliminary data.</text>
</comment>
<gene>
    <name evidence="2" type="ORF">FHX46_004758</name>
</gene>
<dbReference type="EMBL" id="JAANOU010000001">
    <property type="protein sequence ID" value="NIH82228.1"/>
    <property type="molecule type" value="Genomic_DNA"/>
</dbReference>
<reference evidence="2 3" key="1">
    <citation type="submission" date="2020-03" db="EMBL/GenBank/DDBJ databases">
        <title>Sequencing the genomes of 1000 actinobacteria strains.</title>
        <authorList>
            <person name="Klenk H.-P."/>
        </authorList>
    </citation>
    <scope>NUCLEOTIDE SEQUENCE [LARGE SCALE GENOMIC DNA]</scope>
    <source>
        <strain evidence="2 3">DSM 45668</strain>
    </source>
</reference>
<dbReference type="SUPFAM" id="SSF51182">
    <property type="entry name" value="RmlC-like cupins"/>
    <property type="match status" value="1"/>
</dbReference>
<evidence type="ECO:0000259" key="1">
    <source>
        <dbReference type="Pfam" id="PF07883"/>
    </source>
</evidence>
<dbReference type="Pfam" id="PF07883">
    <property type="entry name" value="Cupin_2"/>
    <property type="match status" value="1"/>
</dbReference>
<name>A0ABX0T0G9_9PSEU</name>